<keyword evidence="5 9" id="KW-0418">Kinase</keyword>
<evidence type="ECO:0000256" key="3">
    <source>
        <dbReference type="ARBA" id="ARBA00022679"/>
    </source>
</evidence>
<evidence type="ECO:0000256" key="2">
    <source>
        <dbReference type="ARBA" id="ARBA00022527"/>
    </source>
</evidence>
<keyword evidence="6" id="KW-0067">ATP-binding</keyword>
<evidence type="ECO:0000256" key="6">
    <source>
        <dbReference type="ARBA" id="ARBA00022840"/>
    </source>
</evidence>
<evidence type="ECO:0000313" key="9">
    <source>
        <dbReference type="EMBL" id="PRT56140.1"/>
    </source>
</evidence>
<dbReference type="OrthoDB" id="10020333at2759"/>
<dbReference type="GO" id="GO:0004674">
    <property type="term" value="F:protein serine/threonine kinase activity"/>
    <property type="evidence" value="ECO:0007669"/>
    <property type="project" value="UniProtKB-KW"/>
</dbReference>
<name>A0A2T0FMD4_9ASCO</name>
<keyword evidence="10" id="KW-1185">Reference proteome</keyword>
<evidence type="ECO:0000256" key="1">
    <source>
        <dbReference type="ARBA" id="ARBA00012513"/>
    </source>
</evidence>
<dbReference type="InterPro" id="IPR000719">
    <property type="entry name" value="Prot_kinase_dom"/>
</dbReference>
<dbReference type="GeneID" id="36517508"/>
<sequence>MATMVDHNRSQDPEVVKEITTLEETFFNLPEKFFLLDKIGEGTFSCVYTAVDLLRDHFDNRWESKMTETLSDPSVVAVKRIHVTSAPLRIANELEILATLSDSAHVARVITALRDGDQVLVVMQYVKHTDFRCIYRSGDMDLVRDYMVELLKGLQYCHDNGVIHRDIKPTNFLFNTETNRGVLVDFGLAEFWTAGGTCPCTSGGWEATYVNPQVQAGYRKDDPRPGRRANRAGTRGFRAPEVLFKCNAQTTKIDIWAAGVILLMFLSKRFPFFNSLDDSEAIVEVATIFGRVKMQKCALLHGCVFETTIPTIRESGHAFPQFLDWCNHIRRTPEEMMGSDETAAIDLLSKLLDPDFRTRPSARDALRHDFLTGRSRPLTTKTALPAPHSPSTTGYIQSNQAAKRTEGVYERKQTERAAAAEADKLIASAIKSERPHDPSISAHEQARKIESALFDLRDKLEDEGLDEASIERQIAAERQRLTTKYTSLNRPVPTNQLEVDY</sequence>
<dbReference type="SMART" id="SM00220">
    <property type="entry name" value="S_TKc"/>
    <property type="match status" value="1"/>
</dbReference>
<dbReference type="Proteomes" id="UP000238350">
    <property type="component" value="Unassembled WGS sequence"/>
</dbReference>
<dbReference type="AlphaFoldDB" id="A0A2T0FMD4"/>
<dbReference type="Gene3D" id="1.10.510.10">
    <property type="entry name" value="Transferase(Phosphotransferase) domain 1"/>
    <property type="match status" value="1"/>
</dbReference>
<reference evidence="9 10" key="1">
    <citation type="submission" date="2017-04" db="EMBL/GenBank/DDBJ databases">
        <title>Genome sequencing of [Candida] sorbophila.</title>
        <authorList>
            <person name="Ahn J.O."/>
        </authorList>
    </citation>
    <scope>NUCLEOTIDE SEQUENCE [LARGE SCALE GENOMIC DNA]</scope>
    <source>
        <strain evidence="9 10">DS02</strain>
    </source>
</reference>
<gene>
    <name evidence="9" type="ORF">B9G98_03760</name>
</gene>
<feature type="domain" description="Protein kinase" evidence="8">
    <location>
        <begin position="33"/>
        <end position="371"/>
    </location>
</feature>
<dbReference type="Pfam" id="PF08312">
    <property type="entry name" value="cwf21"/>
    <property type="match status" value="1"/>
</dbReference>
<dbReference type="SUPFAM" id="SSF56112">
    <property type="entry name" value="Protein kinase-like (PK-like)"/>
    <property type="match status" value="1"/>
</dbReference>
<dbReference type="EMBL" id="NDIQ01000022">
    <property type="protein sequence ID" value="PRT56140.1"/>
    <property type="molecule type" value="Genomic_DNA"/>
</dbReference>
<proteinExistence type="predicted"/>
<evidence type="ECO:0000256" key="4">
    <source>
        <dbReference type="ARBA" id="ARBA00022741"/>
    </source>
</evidence>
<evidence type="ECO:0000313" key="10">
    <source>
        <dbReference type="Proteomes" id="UP000238350"/>
    </source>
</evidence>
<keyword evidence="2" id="KW-0723">Serine/threonine-protein kinase</keyword>
<feature type="region of interest" description="Disordered" evidence="7">
    <location>
        <begin position="376"/>
        <end position="406"/>
    </location>
</feature>
<dbReference type="InterPro" id="IPR013170">
    <property type="entry name" value="mRNA_splic_Cwf21_dom"/>
</dbReference>
<feature type="compositionally biased region" description="Polar residues" evidence="7">
    <location>
        <begin position="389"/>
        <end position="402"/>
    </location>
</feature>
<dbReference type="EC" id="2.7.11.1" evidence="1"/>
<keyword evidence="3" id="KW-0808">Transferase</keyword>
<protein>
    <recommendedName>
        <fullName evidence="1">non-specific serine/threonine protein kinase</fullName>
        <ecNumber evidence="1">2.7.11.1</ecNumber>
    </recommendedName>
</protein>
<organism evidence="9 10">
    <name type="scientific">Wickerhamiella sorbophila</name>
    <dbReference type="NCBI Taxonomy" id="45607"/>
    <lineage>
        <taxon>Eukaryota</taxon>
        <taxon>Fungi</taxon>
        <taxon>Dikarya</taxon>
        <taxon>Ascomycota</taxon>
        <taxon>Saccharomycotina</taxon>
        <taxon>Dipodascomycetes</taxon>
        <taxon>Dipodascales</taxon>
        <taxon>Trichomonascaceae</taxon>
        <taxon>Wickerhamiella</taxon>
    </lineage>
</organism>
<dbReference type="InterPro" id="IPR008271">
    <property type="entry name" value="Ser/Thr_kinase_AS"/>
</dbReference>
<dbReference type="InterPro" id="IPR011009">
    <property type="entry name" value="Kinase-like_dom_sf"/>
</dbReference>
<evidence type="ECO:0000259" key="8">
    <source>
        <dbReference type="PROSITE" id="PS50011"/>
    </source>
</evidence>
<dbReference type="CDD" id="cd21372">
    <property type="entry name" value="cwf21_CWC21-like"/>
    <property type="match status" value="1"/>
</dbReference>
<dbReference type="Gene3D" id="6.10.140.420">
    <property type="match status" value="1"/>
</dbReference>
<evidence type="ECO:0000256" key="7">
    <source>
        <dbReference type="SAM" id="MobiDB-lite"/>
    </source>
</evidence>
<dbReference type="PANTHER" id="PTHR44167">
    <property type="entry name" value="OVARIAN-SPECIFIC SERINE/THREONINE-PROTEIN KINASE LOK-RELATED"/>
    <property type="match status" value="1"/>
</dbReference>
<dbReference type="CDD" id="cd14019">
    <property type="entry name" value="STKc_Cdc7"/>
    <property type="match status" value="1"/>
</dbReference>
<dbReference type="PROSITE" id="PS50011">
    <property type="entry name" value="PROTEIN_KINASE_DOM"/>
    <property type="match status" value="1"/>
</dbReference>
<keyword evidence="4" id="KW-0547">Nucleotide-binding</keyword>
<accession>A0A2T0FMD4</accession>
<dbReference type="GO" id="GO:0044773">
    <property type="term" value="P:mitotic DNA damage checkpoint signaling"/>
    <property type="evidence" value="ECO:0007669"/>
    <property type="project" value="TreeGrafter"/>
</dbReference>
<dbReference type="Gene3D" id="3.30.200.20">
    <property type="entry name" value="Phosphorylase Kinase, domain 1"/>
    <property type="match status" value="1"/>
</dbReference>
<dbReference type="SMART" id="SM01115">
    <property type="entry name" value="cwf21"/>
    <property type="match status" value="1"/>
</dbReference>
<dbReference type="GO" id="GO:0005634">
    <property type="term" value="C:nucleus"/>
    <property type="evidence" value="ECO:0007669"/>
    <property type="project" value="TreeGrafter"/>
</dbReference>
<dbReference type="RefSeq" id="XP_024666085.1">
    <property type="nucleotide sequence ID" value="XM_024810317.1"/>
</dbReference>
<evidence type="ECO:0000256" key="5">
    <source>
        <dbReference type="ARBA" id="ARBA00022777"/>
    </source>
</evidence>
<dbReference type="PANTHER" id="PTHR44167:SF23">
    <property type="entry name" value="CDC7 KINASE, ISOFORM A-RELATED"/>
    <property type="match status" value="1"/>
</dbReference>
<dbReference type="Pfam" id="PF00069">
    <property type="entry name" value="Pkinase"/>
    <property type="match status" value="1"/>
</dbReference>
<dbReference type="GO" id="GO:0005524">
    <property type="term" value="F:ATP binding"/>
    <property type="evidence" value="ECO:0007669"/>
    <property type="project" value="UniProtKB-KW"/>
</dbReference>
<dbReference type="PROSITE" id="PS00108">
    <property type="entry name" value="PROTEIN_KINASE_ST"/>
    <property type="match status" value="1"/>
</dbReference>
<dbReference type="STRING" id="45607.A0A2T0FMD4"/>
<comment type="caution">
    <text evidence="9">The sequence shown here is derived from an EMBL/GenBank/DDBJ whole genome shotgun (WGS) entry which is preliminary data.</text>
</comment>